<sequence length="107" mass="11756">MPTKAQGHVREVQPSTDDSTSTVPNAIAINPLTSNESVGDSSQWPRTRWSNLKTALRGENSKLGYRAARDSWKMSDRFTLSEDNVCITLETAAGKATDSKRNLSSAW</sequence>
<proteinExistence type="predicted"/>
<keyword evidence="3" id="KW-1185">Reference proteome</keyword>
<evidence type="ECO:0000313" key="3">
    <source>
        <dbReference type="Proteomes" id="UP000237271"/>
    </source>
</evidence>
<dbReference type="OrthoDB" id="126617at2759"/>
<gene>
    <name evidence="2" type="ORF">PHPALM_14680</name>
</gene>
<dbReference type="Proteomes" id="UP000237271">
    <property type="component" value="Unassembled WGS sequence"/>
</dbReference>
<protein>
    <submittedName>
        <fullName evidence="2">Uncharacterized protein</fullName>
    </submittedName>
</protein>
<accession>A0A2P4XU20</accession>
<dbReference type="EMBL" id="NCKW01007952">
    <property type="protein sequence ID" value="POM69075.1"/>
    <property type="molecule type" value="Genomic_DNA"/>
</dbReference>
<reference evidence="2 3" key="1">
    <citation type="journal article" date="2017" name="Genome Biol. Evol.">
        <title>Phytophthora megakarya and P. palmivora, closely related causal agents of cacao black pod rot, underwent increases in genome sizes and gene numbers by different mechanisms.</title>
        <authorList>
            <person name="Ali S.S."/>
            <person name="Shao J."/>
            <person name="Lary D.J."/>
            <person name="Kronmiller B."/>
            <person name="Shen D."/>
            <person name="Strem M.D."/>
            <person name="Amoako-Attah I."/>
            <person name="Akrofi A.Y."/>
            <person name="Begoude B.A."/>
            <person name="Ten Hoopen G.M."/>
            <person name="Coulibaly K."/>
            <person name="Kebe B.I."/>
            <person name="Melnick R.L."/>
            <person name="Guiltinan M.J."/>
            <person name="Tyler B.M."/>
            <person name="Meinhardt L.W."/>
            <person name="Bailey B.A."/>
        </authorList>
    </citation>
    <scope>NUCLEOTIDE SEQUENCE [LARGE SCALE GENOMIC DNA]</scope>
    <source>
        <strain evidence="3">sbr112.9</strain>
    </source>
</reference>
<organism evidence="2 3">
    <name type="scientific">Phytophthora palmivora</name>
    <dbReference type="NCBI Taxonomy" id="4796"/>
    <lineage>
        <taxon>Eukaryota</taxon>
        <taxon>Sar</taxon>
        <taxon>Stramenopiles</taxon>
        <taxon>Oomycota</taxon>
        <taxon>Peronosporomycetes</taxon>
        <taxon>Peronosporales</taxon>
        <taxon>Peronosporaceae</taxon>
        <taxon>Phytophthora</taxon>
    </lineage>
</organism>
<evidence type="ECO:0000256" key="1">
    <source>
        <dbReference type="SAM" id="MobiDB-lite"/>
    </source>
</evidence>
<evidence type="ECO:0000313" key="2">
    <source>
        <dbReference type="EMBL" id="POM69075.1"/>
    </source>
</evidence>
<feature type="compositionally biased region" description="Polar residues" evidence="1">
    <location>
        <begin position="31"/>
        <end position="45"/>
    </location>
</feature>
<feature type="compositionally biased region" description="Polar residues" evidence="1">
    <location>
        <begin position="13"/>
        <end position="24"/>
    </location>
</feature>
<comment type="caution">
    <text evidence="2">The sequence shown here is derived from an EMBL/GenBank/DDBJ whole genome shotgun (WGS) entry which is preliminary data.</text>
</comment>
<dbReference type="AlphaFoldDB" id="A0A2P4XU20"/>
<name>A0A2P4XU20_9STRA</name>
<feature type="region of interest" description="Disordered" evidence="1">
    <location>
        <begin position="1"/>
        <end position="45"/>
    </location>
</feature>